<dbReference type="InterPro" id="IPR052269">
    <property type="entry name" value="Golgi-PI4KB_interaction"/>
</dbReference>
<evidence type="ECO:0000313" key="2">
    <source>
        <dbReference type="EnsemblMetazoa" id="PPAI010851-PA"/>
    </source>
</evidence>
<dbReference type="Pfam" id="PF00887">
    <property type="entry name" value="ACBP"/>
    <property type="match status" value="1"/>
</dbReference>
<dbReference type="InterPro" id="IPR014352">
    <property type="entry name" value="FERM/acyl-CoA-bd_prot_sf"/>
</dbReference>
<dbReference type="EMBL" id="AJVK01019270">
    <property type="status" value="NOT_ANNOTATED_CDS"/>
    <property type="molecule type" value="Genomic_DNA"/>
</dbReference>
<accession>A0A1B0GQT0</accession>
<dbReference type="AlphaFoldDB" id="A0A1B0GQT0"/>
<dbReference type="SUPFAM" id="SSF101576">
    <property type="entry name" value="Supernatant protein factor (SPF), C-terminal domain"/>
    <property type="match status" value="1"/>
</dbReference>
<evidence type="ECO:0000256" key="1">
    <source>
        <dbReference type="ARBA" id="ARBA00022990"/>
    </source>
</evidence>
<dbReference type="VEuPathDB" id="VectorBase:PPAPM1_011524"/>
<dbReference type="InterPro" id="IPR036598">
    <property type="entry name" value="GOLD_dom_sf"/>
</dbReference>
<dbReference type="Gene3D" id="2.60.120.680">
    <property type="entry name" value="GOLD domain"/>
    <property type="match status" value="1"/>
</dbReference>
<name>A0A1B0GQT0_PHLPP</name>
<dbReference type="PROSITE" id="PS50866">
    <property type="entry name" value="GOLD"/>
    <property type="match status" value="1"/>
</dbReference>
<evidence type="ECO:0008006" key="4">
    <source>
        <dbReference type="Google" id="ProtNLM"/>
    </source>
</evidence>
<reference evidence="2" key="1">
    <citation type="submission" date="2022-08" db="UniProtKB">
        <authorList>
            <consortium name="EnsemblMetazoa"/>
        </authorList>
    </citation>
    <scope>IDENTIFICATION</scope>
    <source>
        <strain evidence="2">Israel</strain>
    </source>
</reference>
<dbReference type="SUPFAM" id="SSF47027">
    <property type="entry name" value="Acyl-CoA binding protein"/>
    <property type="match status" value="1"/>
</dbReference>
<organism evidence="2 3">
    <name type="scientific">Phlebotomus papatasi</name>
    <name type="common">Sandfly</name>
    <dbReference type="NCBI Taxonomy" id="29031"/>
    <lineage>
        <taxon>Eukaryota</taxon>
        <taxon>Metazoa</taxon>
        <taxon>Ecdysozoa</taxon>
        <taxon>Arthropoda</taxon>
        <taxon>Hexapoda</taxon>
        <taxon>Insecta</taxon>
        <taxon>Pterygota</taxon>
        <taxon>Neoptera</taxon>
        <taxon>Endopterygota</taxon>
        <taxon>Diptera</taxon>
        <taxon>Nematocera</taxon>
        <taxon>Psychodoidea</taxon>
        <taxon>Psychodidae</taxon>
        <taxon>Phlebotomus</taxon>
        <taxon>Phlebotomus</taxon>
    </lineage>
</organism>
<dbReference type="PANTHER" id="PTHR22973">
    <property type="entry name" value="LD35087P"/>
    <property type="match status" value="1"/>
</dbReference>
<dbReference type="FunFam" id="1.20.80.10:FF:000017">
    <property type="entry name" value="Golgi resident protein GCP60"/>
    <property type="match status" value="1"/>
</dbReference>
<evidence type="ECO:0000313" key="3">
    <source>
        <dbReference type="Proteomes" id="UP000092462"/>
    </source>
</evidence>
<protein>
    <recommendedName>
        <fullName evidence="4">ACB domain-containing protein</fullName>
    </recommendedName>
</protein>
<dbReference type="EnsemblMetazoa" id="PPAI010851-RA">
    <property type="protein sequence ID" value="PPAI010851-PA"/>
    <property type="gene ID" value="PPAI010851"/>
</dbReference>
<dbReference type="PROSITE" id="PS51228">
    <property type="entry name" value="ACB_2"/>
    <property type="match status" value="1"/>
</dbReference>
<dbReference type="Pfam" id="PF13897">
    <property type="entry name" value="GOLD_2"/>
    <property type="match status" value="1"/>
</dbReference>
<dbReference type="InterPro" id="IPR035984">
    <property type="entry name" value="Acyl-CoA-binding_sf"/>
</dbReference>
<dbReference type="InterPro" id="IPR009038">
    <property type="entry name" value="GOLD_dom"/>
</dbReference>
<dbReference type="Proteomes" id="UP000092462">
    <property type="component" value="Unassembled WGS sequence"/>
</dbReference>
<keyword evidence="3" id="KW-1185">Reference proteome</keyword>
<keyword evidence="1" id="KW-0007">Acetylation</keyword>
<dbReference type="GO" id="GO:0000062">
    <property type="term" value="F:fatty-acyl-CoA binding"/>
    <property type="evidence" value="ECO:0007669"/>
    <property type="project" value="InterPro"/>
</dbReference>
<dbReference type="VEuPathDB" id="VectorBase:PPAI010851"/>
<sequence>GRLCVLKVLCSFLHQNTQYLVQFLCQKHFYRMSDTMDNVEIEGEKWGFPLKEIYRLALKFYKEKLGKAVYISYEDNLKLVAFTQQTTHGPLDPDKTPPIGVLDVIGRDRRLAWQQLGDIGRGQAMQGFIDLLDRLCPTFKPYAEAIRKDKEEKLKQAEQDQQLERERQALEQLQLEEQKRIDDEKNKAEQQKRQLQNVRVPTHEGGSCLFWEFATDSYDIGFGVYFEWGKTNTSEVSVHISESDDEDDLGEDEEDLDSSDIATVDDLESGPLQTIVPSSMQNKPPISIIVPIYRRDCQNEVYAGSHVYPGEGVYLLKFDNSYSLWRSKTLYYRVFYTR</sequence>
<dbReference type="InterPro" id="IPR000582">
    <property type="entry name" value="Acyl-CoA-binding_protein"/>
</dbReference>
<proteinExistence type="predicted"/>
<dbReference type="PANTHER" id="PTHR22973:SF12">
    <property type="entry name" value="LD35087P"/>
    <property type="match status" value="1"/>
</dbReference>
<dbReference type="GO" id="GO:0000139">
    <property type="term" value="C:Golgi membrane"/>
    <property type="evidence" value="ECO:0007669"/>
    <property type="project" value="TreeGrafter"/>
</dbReference>
<dbReference type="Gene3D" id="1.20.80.10">
    <property type="match status" value="1"/>
</dbReference>